<feature type="domain" description="DNA-binding protein H-NS-like C-terminal" evidence="6">
    <location>
        <begin position="149"/>
        <end position="189"/>
    </location>
</feature>
<dbReference type="GO" id="GO:0009295">
    <property type="term" value="C:nucleoid"/>
    <property type="evidence" value="ECO:0007669"/>
    <property type="project" value="UniProtKB-SubCell"/>
</dbReference>
<dbReference type="SMART" id="SM00528">
    <property type="entry name" value="HNS"/>
    <property type="match status" value="2"/>
</dbReference>
<dbReference type="GO" id="GO:0003677">
    <property type="term" value="F:DNA binding"/>
    <property type="evidence" value="ECO:0007669"/>
    <property type="project" value="UniProtKB-KW"/>
</dbReference>
<keyword evidence="8" id="KW-1185">Reference proteome</keyword>
<proteinExistence type="inferred from homology"/>
<evidence type="ECO:0000256" key="3">
    <source>
        <dbReference type="ARBA" id="ARBA00022490"/>
    </source>
</evidence>
<evidence type="ECO:0000256" key="1">
    <source>
        <dbReference type="ARBA" id="ARBA00004453"/>
    </source>
</evidence>
<sequence length="255" mass="26285">MATLEQIQARLKKLHAQAEALLAKKAQDAIDQIRDIMLKHGLTTADIEAKASAKRAAKGLKVSAAAGMTRAAIDKKTKAAPKYQHPKTGATWSGRGRAPAWLANVKDRSKFLIAGGVEASVATTAGTVSKAKVAVKKASKAVGATEGKGQSKGPQPALYQDPKSGASWSGRGRAPAWLAGAKDRSKFLIDDAARVGDARPAVTKAAATNAPTAKRTAAKKAVSAKAPPENAPRRSVAVLAPVTPVESSAEITSST</sequence>
<gene>
    <name evidence="7" type="ORF">CJU94_00420</name>
</gene>
<accession>A0A248VCI3</accession>
<comment type="subcellular location">
    <subcellularLocation>
        <location evidence="1">Cytoplasm</location>
        <location evidence="1">Nucleoid</location>
    </subcellularLocation>
</comment>
<dbReference type="OrthoDB" id="5297879at2"/>
<dbReference type="AlphaFoldDB" id="A0A248VCI3"/>
<feature type="compositionally biased region" description="Polar residues" evidence="5">
    <location>
        <begin position="245"/>
        <end position="255"/>
    </location>
</feature>
<dbReference type="SUPFAM" id="SSF81273">
    <property type="entry name" value="H-NS histone-like proteins"/>
    <property type="match status" value="2"/>
</dbReference>
<comment type="similarity">
    <text evidence="2">Belongs to the histone-like protein H-NS family.</text>
</comment>
<feature type="region of interest" description="Disordered" evidence="5">
    <location>
        <begin position="140"/>
        <end position="172"/>
    </location>
</feature>
<dbReference type="InterPro" id="IPR027444">
    <property type="entry name" value="H-NS_C_dom"/>
</dbReference>
<protein>
    <submittedName>
        <fullName evidence="7">Histone</fullName>
    </submittedName>
</protein>
<dbReference type="Gene3D" id="4.10.430.30">
    <property type="match status" value="2"/>
</dbReference>
<dbReference type="Proteomes" id="UP000215158">
    <property type="component" value="Chromosome 1"/>
</dbReference>
<feature type="region of interest" description="Disordered" evidence="5">
    <location>
        <begin position="206"/>
        <end position="255"/>
    </location>
</feature>
<name>A0A248VCI3_9BURK</name>
<evidence type="ECO:0000313" key="8">
    <source>
        <dbReference type="Proteomes" id="UP000215158"/>
    </source>
</evidence>
<evidence type="ECO:0000256" key="2">
    <source>
        <dbReference type="ARBA" id="ARBA00010610"/>
    </source>
</evidence>
<evidence type="ECO:0000313" key="7">
    <source>
        <dbReference type="EMBL" id="ASV96773.1"/>
    </source>
</evidence>
<organism evidence="7 8">
    <name type="scientific">Paraburkholderia aromaticivorans</name>
    <dbReference type="NCBI Taxonomy" id="2026199"/>
    <lineage>
        <taxon>Bacteria</taxon>
        <taxon>Pseudomonadati</taxon>
        <taxon>Pseudomonadota</taxon>
        <taxon>Betaproteobacteria</taxon>
        <taxon>Burkholderiales</taxon>
        <taxon>Burkholderiaceae</taxon>
        <taxon>Paraburkholderia</taxon>
    </lineage>
</organism>
<feature type="region of interest" description="Disordered" evidence="5">
    <location>
        <begin position="76"/>
        <end position="95"/>
    </location>
</feature>
<evidence type="ECO:0000256" key="5">
    <source>
        <dbReference type="SAM" id="MobiDB-lite"/>
    </source>
</evidence>
<keyword evidence="4" id="KW-0238">DNA-binding</keyword>
<dbReference type="RefSeq" id="WP_095417080.1">
    <property type="nucleotide sequence ID" value="NZ_CP022989.1"/>
</dbReference>
<dbReference type="Pfam" id="PF00816">
    <property type="entry name" value="Histone_HNS"/>
    <property type="match status" value="2"/>
</dbReference>
<dbReference type="EMBL" id="CP022989">
    <property type="protein sequence ID" value="ASV96773.1"/>
    <property type="molecule type" value="Genomic_DNA"/>
</dbReference>
<dbReference type="PANTHER" id="PTHR38097:SF2">
    <property type="entry name" value="DNA-BINDING PROTEIN STPA"/>
    <property type="match status" value="1"/>
</dbReference>
<feature type="domain" description="DNA-binding protein H-NS-like C-terminal" evidence="6">
    <location>
        <begin position="73"/>
        <end position="113"/>
    </location>
</feature>
<dbReference type="PANTHER" id="PTHR38097">
    <property type="match status" value="1"/>
</dbReference>
<dbReference type="KEGG" id="parb:CJU94_00420"/>
<keyword evidence="3" id="KW-0963">Cytoplasm</keyword>
<feature type="compositionally biased region" description="Low complexity" evidence="5">
    <location>
        <begin position="206"/>
        <end position="228"/>
    </location>
</feature>
<reference evidence="7 8" key="1">
    <citation type="submission" date="2017-08" db="EMBL/GenBank/DDBJ databases">
        <title>Identification and genetic characteristics of simultaneous BTEX- and naphthalene-degrading Paraburkholderia sp. BN5 isolated from petroleum-contaminated soil.</title>
        <authorList>
            <person name="Lee Y."/>
            <person name="Jeon C.O."/>
        </authorList>
    </citation>
    <scope>NUCLEOTIDE SEQUENCE [LARGE SCALE GENOMIC DNA]</scope>
    <source>
        <strain evidence="7 8">BN5</strain>
    </source>
</reference>
<evidence type="ECO:0000259" key="6">
    <source>
        <dbReference type="SMART" id="SM00528"/>
    </source>
</evidence>
<evidence type="ECO:0000256" key="4">
    <source>
        <dbReference type="ARBA" id="ARBA00023125"/>
    </source>
</evidence>